<dbReference type="Pfam" id="PF01576">
    <property type="entry name" value="Myosin_tail_1"/>
    <property type="match status" value="1"/>
</dbReference>
<proteinExistence type="predicted"/>
<evidence type="ECO:0000313" key="5">
    <source>
        <dbReference type="EMBL" id="KAF1548664.1"/>
    </source>
</evidence>
<feature type="domain" description="Myosin tail" evidence="4">
    <location>
        <begin position="6"/>
        <end position="141"/>
    </location>
</feature>
<dbReference type="EMBL" id="VULC01004783">
    <property type="protein sequence ID" value="KAF1548664.1"/>
    <property type="molecule type" value="Genomic_DNA"/>
</dbReference>
<evidence type="ECO:0000313" key="6">
    <source>
        <dbReference type="Proteomes" id="UP000782854"/>
    </source>
</evidence>
<evidence type="ECO:0000256" key="3">
    <source>
        <dbReference type="SAM" id="MobiDB-lite"/>
    </source>
</evidence>
<evidence type="ECO:0000259" key="4">
    <source>
        <dbReference type="Pfam" id="PF01576"/>
    </source>
</evidence>
<organism evidence="5 6">
    <name type="scientific">Eudyptula minor</name>
    <name type="common">Little blue penguin</name>
    <name type="synonym">Aptenodytes minor</name>
    <dbReference type="NCBI Taxonomy" id="37083"/>
    <lineage>
        <taxon>Eukaryota</taxon>
        <taxon>Metazoa</taxon>
        <taxon>Chordata</taxon>
        <taxon>Craniata</taxon>
        <taxon>Vertebrata</taxon>
        <taxon>Euteleostomi</taxon>
        <taxon>Archelosauria</taxon>
        <taxon>Archosauria</taxon>
        <taxon>Dinosauria</taxon>
        <taxon>Saurischia</taxon>
        <taxon>Theropoda</taxon>
        <taxon>Coelurosauria</taxon>
        <taxon>Aves</taxon>
        <taxon>Neognathae</taxon>
        <taxon>Neoaves</taxon>
        <taxon>Aequornithes</taxon>
        <taxon>Sphenisciformes</taxon>
        <taxon>Spheniscidae</taxon>
        <taxon>Eudyptula</taxon>
    </lineage>
</organism>
<gene>
    <name evidence="5" type="primary">MYH10</name>
    <name evidence="5" type="ORF">FQV19_0015108</name>
</gene>
<sequence length="178" mass="19537">QAQHRRDLEEELRDLSNQVAALGRNLAEERGRSLAAGGALRALEIAVGGAQARVGGACRARDRACERLRQQQEAGHLLWAELEAARAAQAGAELRAQEAESQRRAREAELEQLRQAVAAAQHARRRAEQERDDMAAHVPHPPSLTGGRDPGGLQAALAELREHNRALQQRLQQRQAQV</sequence>
<reference evidence="5" key="1">
    <citation type="journal article" date="2019" name="Gigascience">
        <title>High-coverage genomes to elucidate the evolution of penguins.</title>
        <authorList>
            <person name="Pan H."/>
            <person name="Cole T.L."/>
            <person name="Bi X."/>
            <person name="Fang M."/>
            <person name="Zhou C."/>
            <person name="Yang Z."/>
            <person name="Ksepka D.T."/>
            <person name="Hart T."/>
            <person name="Bouzat J.L."/>
            <person name="Argilla L.S."/>
            <person name="Bertelsen M.F."/>
            <person name="Boersma P.D."/>
            <person name="Bost C.A."/>
            <person name="Cherel Y."/>
            <person name="Dann P."/>
            <person name="Fiddaman S.R."/>
            <person name="Howard P."/>
            <person name="Labuschagne K."/>
            <person name="Mattern T."/>
            <person name="Miller G."/>
            <person name="Parker P."/>
            <person name="Phillips R.A."/>
            <person name="Quillfeldt P."/>
            <person name="Ryan P.G."/>
            <person name="Taylor H."/>
            <person name="Thompson D.R."/>
            <person name="Young M.J."/>
            <person name="Ellegaard M.R."/>
            <person name="Gilbert M.T.P."/>
            <person name="Sinding M.S."/>
            <person name="Pacheco G."/>
            <person name="Shepherd L.D."/>
            <person name="Tennyson A.J.D."/>
            <person name="Grosser S."/>
            <person name="Kay E."/>
            <person name="Nupen L.J."/>
            <person name="Ellenberg U."/>
            <person name="Houston D.M."/>
            <person name="Reeve A.H."/>
            <person name="Johnson K."/>
            <person name="Masello J.F."/>
            <person name="Stracke T."/>
            <person name="McKinlay B."/>
            <person name="Borboroglu P.G."/>
            <person name="Zhang D.X."/>
            <person name="Zhang G."/>
        </authorList>
    </citation>
    <scope>NUCLEOTIDE SEQUENCE</scope>
    <source>
        <strain evidence="5">Gonzo</strain>
    </source>
</reference>
<accession>A0A8J4K7N7</accession>
<feature type="compositionally biased region" description="Basic and acidic residues" evidence="3">
    <location>
        <begin position="126"/>
        <end position="135"/>
    </location>
</feature>
<keyword evidence="1 2" id="KW-0175">Coiled coil</keyword>
<protein>
    <submittedName>
        <fullName evidence="5">Myosin-10</fullName>
    </submittedName>
</protein>
<feature type="non-terminal residue" evidence="5">
    <location>
        <position position="1"/>
    </location>
</feature>
<feature type="non-terminal residue" evidence="5">
    <location>
        <position position="178"/>
    </location>
</feature>
<dbReference type="Proteomes" id="UP000782854">
    <property type="component" value="Unassembled WGS sequence"/>
</dbReference>
<keyword evidence="6" id="KW-1185">Reference proteome</keyword>
<dbReference type="InterPro" id="IPR002928">
    <property type="entry name" value="Myosin_tail"/>
</dbReference>
<comment type="caution">
    <text evidence="5">The sequence shown here is derived from an EMBL/GenBank/DDBJ whole genome shotgun (WGS) entry which is preliminary data.</text>
</comment>
<name>A0A8J4K7N7_EUDMI</name>
<feature type="coiled-coil region" evidence="2">
    <location>
        <begin position="5"/>
        <end position="32"/>
    </location>
</feature>
<dbReference type="GO" id="GO:0016459">
    <property type="term" value="C:myosin complex"/>
    <property type="evidence" value="ECO:0007669"/>
    <property type="project" value="InterPro"/>
</dbReference>
<feature type="region of interest" description="Disordered" evidence="3">
    <location>
        <begin position="116"/>
        <end position="153"/>
    </location>
</feature>
<dbReference type="AlphaFoldDB" id="A0A8J4K7N7"/>
<evidence type="ECO:0000256" key="1">
    <source>
        <dbReference type="ARBA" id="ARBA00023054"/>
    </source>
</evidence>
<evidence type="ECO:0000256" key="2">
    <source>
        <dbReference type="SAM" id="Coils"/>
    </source>
</evidence>